<keyword evidence="7" id="KW-1185">Reference proteome</keyword>
<keyword evidence="3" id="KW-0238">DNA-binding</keyword>
<dbReference type="Gene3D" id="1.10.287.1120">
    <property type="entry name" value="Bipartite methylase S protein"/>
    <property type="match status" value="1"/>
</dbReference>
<protein>
    <submittedName>
        <fullName evidence="6">Type I restriction enzyme specificity protein MPN_089</fullName>
    </submittedName>
</protein>
<evidence type="ECO:0000313" key="6">
    <source>
        <dbReference type="EMBL" id="STZ04951.1"/>
    </source>
</evidence>
<feature type="domain" description="Type I restriction modification DNA specificity" evidence="5">
    <location>
        <begin position="200"/>
        <end position="375"/>
    </location>
</feature>
<dbReference type="CDD" id="cd17293">
    <property type="entry name" value="RMtype1_S_Ppo21ORF8840P_TRD1-CR1_like"/>
    <property type="match status" value="2"/>
</dbReference>
<dbReference type="InterPro" id="IPR000055">
    <property type="entry name" value="Restrct_endonuc_typeI_TRD"/>
</dbReference>
<name>A0A378QWC7_FAUOS</name>
<keyword evidence="2" id="KW-0680">Restriction system</keyword>
<feature type="domain" description="Type I restriction modification DNA specificity" evidence="5">
    <location>
        <begin position="9"/>
        <end position="180"/>
    </location>
</feature>
<organism evidence="6 7">
    <name type="scientific">Faucicola osloensis</name>
    <name type="common">Moraxella osloensis</name>
    <dbReference type="NCBI Taxonomy" id="34062"/>
    <lineage>
        <taxon>Bacteria</taxon>
        <taxon>Pseudomonadati</taxon>
        <taxon>Pseudomonadota</taxon>
        <taxon>Gammaproteobacteria</taxon>
        <taxon>Moraxellales</taxon>
        <taxon>Moraxellaceae</taxon>
        <taxon>Faucicola</taxon>
    </lineage>
</organism>
<comment type="similarity">
    <text evidence="1">Belongs to the type-I restriction system S methylase family.</text>
</comment>
<evidence type="ECO:0000313" key="7">
    <source>
        <dbReference type="Proteomes" id="UP000255230"/>
    </source>
</evidence>
<dbReference type="GO" id="GO:0009307">
    <property type="term" value="P:DNA restriction-modification system"/>
    <property type="evidence" value="ECO:0007669"/>
    <property type="project" value="UniProtKB-KW"/>
</dbReference>
<evidence type="ECO:0000259" key="5">
    <source>
        <dbReference type="Pfam" id="PF01420"/>
    </source>
</evidence>
<feature type="coiled-coil region" evidence="4">
    <location>
        <begin position="160"/>
        <end position="187"/>
    </location>
</feature>
<dbReference type="Gene3D" id="3.90.220.20">
    <property type="entry name" value="DNA methylase specificity domains"/>
    <property type="match status" value="2"/>
</dbReference>
<evidence type="ECO:0000256" key="3">
    <source>
        <dbReference type="ARBA" id="ARBA00023125"/>
    </source>
</evidence>
<proteinExistence type="inferred from homology"/>
<sequence length="393" mass="43999">MNIYKVGFMSEWKTNKLSEVAKVVTGKTPSTSNSAYFGGNIPFVSPADLNEGVLQETKTYLTELGAEQVYLVPKDTVLVSCIGNLGKLAITNQEVCFNQQINGLIFDQTKIYPKYGFYAAQTFKPQLEKASSSTTLPIVNKSRFSEILISYPPLSEQKRIADILDKADELRQKRQQSIEKLDELLQATFIDMFGDPVTNPKGWKVKKLADLGSIATGNTPPRANPENYGNFMEWIKSDNLNHSFDYATKATEYLSEIGAKKARVVPSGTILVTCIAGSFDCIGNLAIVDREVAFNQQINSLTPNDENDTLFLYYLLKISKHIIQSSSTKSMKGMISKSKFSEITLPIPPFEEQIKFSKVFENFNSLKKTALSQLEHQENLFQSLQQRAFKGEL</sequence>
<gene>
    <name evidence="6" type="ORF">NCTC10465_02407</name>
</gene>
<dbReference type="InterPro" id="IPR044946">
    <property type="entry name" value="Restrct_endonuc_typeI_TRD_sf"/>
</dbReference>
<dbReference type="Proteomes" id="UP000255230">
    <property type="component" value="Unassembled WGS sequence"/>
</dbReference>
<dbReference type="InterPro" id="IPR052021">
    <property type="entry name" value="Type-I_RS_S_subunit"/>
</dbReference>
<reference evidence="6 7" key="1">
    <citation type="submission" date="2018-06" db="EMBL/GenBank/DDBJ databases">
        <authorList>
            <consortium name="Pathogen Informatics"/>
            <person name="Doyle S."/>
        </authorList>
    </citation>
    <scope>NUCLEOTIDE SEQUENCE [LARGE SCALE GENOMIC DNA]</scope>
    <source>
        <strain evidence="6 7">NCTC10465</strain>
    </source>
</reference>
<evidence type="ECO:0000256" key="2">
    <source>
        <dbReference type="ARBA" id="ARBA00022747"/>
    </source>
</evidence>
<dbReference type="EMBL" id="UGPY01000005">
    <property type="protein sequence ID" value="STZ04951.1"/>
    <property type="molecule type" value="Genomic_DNA"/>
</dbReference>
<dbReference type="Pfam" id="PF01420">
    <property type="entry name" value="Methylase_S"/>
    <property type="match status" value="2"/>
</dbReference>
<evidence type="ECO:0000256" key="4">
    <source>
        <dbReference type="SAM" id="Coils"/>
    </source>
</evidence>
<accession>A0A378QWC7</accession>
<dbReference type="AlphaFoldDB" id="A0A378QWC7"/>
<keyword evidence="4" id="KW-0175">Coiled coil</keyword>
<dbReference type="PANTHER" id="PTHR30408:SF12">
    <property type="entry name" value="TYPE I RESTRICTION ENZYME MJAVIII SPECIFICITY SUBUNIT"/>
    <property type="match status" value="1"/>
</dbReference>
<dbReference type="GO" id="GO:0003677">
    <property type="term" value="F:DNA binding"/>
    <property type="evidence" value="ECO:0007669"/>
    <property type="project" value="UniProtKB-KW"/>
</dbReference>
<dbReference type="REBASE" id="405094">
    <property type="entry name" value="S.Mos10465ORF2408P"/>
</dbReference>
<dbReference type="PANTHER" id="PTHR30408">
    <property type="entry name" value="TYPE-1 RESTRICTION ENZYME ECOKI SPECIFICITY PROTEIN"/>
    <property type="match status" value="1"/>
</dbReference>
<dbReference type="SUPFAM" id="SSF116734">
    <property type="entry name" value="DNA methylase specificity domain"/>
    <property type="match status" value="2"/>
</dbReference>
<evidence type="ECO:0000256" key="1">
    <source>
        <dbReference type="ARBA" id="ARBA00010923"/>
    </source>
</evidence>